<dbReference type="AlphaFoldDB" id="A0A139GV08"/>
<dbReference type="EMBL" id="LFZN01000338">
    <property type="protein sequence ID" value="KXS94034.1"/>
    <property type="molecule type" value="Genomic_DNA"/>
</dbReference>
<comment type="caution">
    <text evidence="1">The sequence shown here is derived from an EMBL/GenBank/DDBJ whole genome shotgun (WGS) entry which is preliminary data.</text>
</comment>
<evidence type="ECO:0000313" key="1">
    <source>
        <dbReference type="EMBL" id="KXS94034.1"/>
    </source>
</evidence>
<accession>A0A139GV08</accession>
<gene>
    <name evidence="1" type="ORF">AC578_1707</name>
</gene>
<evidence type="ECO:0000313" key="2">
    <source>
        <dbReference type="Proteomes" id="UP000070133"/>
    </source>
</evidence>
<keyword evidence="2" id="KW-1185">Reference proteome</keyword>
<proteinExistence type="predicted"/>
<organism evidence="1 2">
    <name type="scientific">Pseudocercospora eumusae</name>
    <dbReference type="NCBI Taxonomy" id="321146"/>
    <lineage>
        <taxon>Eukaryota</taxon>
        <taxon>Fungi</taxon>
        <taxon>Dikarya</taxon>
        <taxon>Ascomycota</taxon>
        <taxon>Pezizomycotina</taxon>
        <taxon>Dothideomycetes</taxon>
        <taxon>Dothideomycetidae</taxon>
        <taxon>Mycosphaerellales</taxon>
        <taxon>Mycosphaerellaceae</taxon>
        <taxon>Pseudocercospora</taxon>
    </lineage>
</organism>
<sequence length="256" mass="28087">MGQSVSSVIRAVNGEPCHEKRREAEDVLNTLIAVAEDKARIHQSKVAKFPIDGEILPVEKIVGKLHMVHCGVKKDPASVKQVMRECLRNRVREDIIDGLTAVTLQSVERLTDVINGKKSSELISYAVVLGKPGGIGRLDCYFFYYRFGSTTIASVAEDCLITSLVFSSVDSSRLHANDLCRLVEPAYSASLPNEQYETTRQRTKSIERQLLNALKNAPRHRSAPVVLAPTADVLKSATISMPSKPSIMRTVSGGRA</sequence>
<protein>
    <submittedName>
        <fullName evidence="1">Uncharacterized protein</fullName>
    </submittedName>
</protein>
<dbReference type="Proteomes" id="UP000070133">
    <property type="component" value="Unassembled WGS sequence"/>
</dbReference>
<name>A0A139GV08_9PEZI</name>
<dbReference type="OrthoDB" id="4757738at2759"/>
<reference evidence="1 2" key="1">
    <citation type="submission" date="2015-07" db="EMBL/GenBank/DDBJ databases">
        <title>Comparative genomics of the Sigatoka disease complex on banana suggests a link between parallel evolutionary changes in Pseudocercospora fijiensis and Pseudocercospora eumusae and increased virulence on the banana host.</title>
        <authorList>
            <person name="Chang T.-C."/>
            <person name="Salvucci A."/>
            <person name="Crous P.W."/>
            <person name="Stergiopoulos I."/>
        </authorList>
    </citation>
    <scope>NUCLEOTIDE SEQUENCE [LARGE SCALE GENOMIC DNA]</scope>
    <source>
        <strain evidence="1 2">CBS 114824</strain>
    </source>
</reference>
<dbReference type="STRING" id="321146.A0A139GV08"/>